<reference evidence="5" key="1">
    <citation type="submission" date="2018-02" db="EMBL/GenBank/DDBJ databases">
        <title>Genome sequencing of Solimonas sp. HR-BB.</title>
        <authorList>
            <person name="Lee Y."/>
            <person name="Jeon C.O."/>
        </authorList>
    </citation>
    <scope>NUCLEOTIDE SEQUENCE [LARGE SCALE GENOMIC DNA]</scope>
    <source>
        <strain evidence="5">HR-U</strain>
    </source>
</reference>
<dbReference type="OrthoDB" id="5621785at2"/>
<gene>
    <name evidence="4" type="ORF">C5O19_21880</name>
</gene>
<dbReference type="InterPro" id="IPR014718">
    <property type="entry name" value="GH-type_carb-bd"/>
</dbReference>
<dbReference type="Gene3D" id="2.70.98.10">
    <property type="match status" value="1"/>
</dbReference>
<keyword evidence="3" id="KW-0106">Calcium</keyword>
<evidence type="ECO:0000313" key="5">
    <source>
        <dbReference type="Proteomes" id="UP000239590"/>
    </source>
</evidence>
<dbReference type="SUPFAM" id="SSF74650">
    <property type="entry name" value="Galactose mutarotase-like"/>
    <property type="match status" value="1"/>
</dbReference>
<evidence type="ECO:0000256" key="3">
    <source>
        <dbReference type="ARBA" id="ARBA00022837"/>
    </source>
</evidence>
<keyword evidence="5" id="KW-1185">Reference proteome</keyword>
<comment type="cofactor">
    <cofactor evidence="1">
        <name>Ca(2+)</name>
        <dbReference type="ChEBI" id="CHEBI:29108"/>
    </cofactor>
</comment>
<dbReference type="Proteomes" id="UP000239590">
    <property type="component" value="Unassembled WGS sequence"/>
</dbReference>
<dbReference type="GO" id="GO:0003824">
    <property type="term" value="F:catalytic activity"/>
    <property type="evidence" value="ECO:0007669"/>
    <property type="project" value="InterPro"/>
</dbReference>
<dbReference type="GO" id="GO:0030246">
    <property type="term" value="F:carbohydrate binding"/>
    <property type="evidence" value="ECO:0007669"/>
    <property type="project" value="InterPro"/>
</dbReference>
<dbReference type="EMBL" id="PTRA01000006">
    <property type="protein sequence ID" value="PQA54585.1"/>
    <property type="molecule type" value="Genomic_DNA"/>
</dbReference>
<protein>
    <submittedName>
        <fullName evidence="4">Uncharacterized protein</fullName>
    </submittedName>
</protein>
<organism evidence="4 5">
    <name type="scientific">Siphonobacter curvatus</name>
    <dbReference type="NCBI Taxonomy" id="2094562"/>
    <lineage>
        <taxon>Bacteria</taxon>
        <taxon>Pseudomonadati</taxon>
        <taxon>Bacteroidota</taxon>
        <taxon>Cytophagia</taxon>
        <taxon>Cytophagales</taxon>
        <taxon>Cytophagaceae</taxon>
        <taxon>Siphonobacter</taxon>
    </lineage>
</organism>
<evidence type="ECO:0000256" key="1">
    <source>
        <dbReference type="ARBA" id="ARBA00001913"/>
    </source>
</evidence>
<comment type="subunit">
    <text evidence="2">Monomer.</text>
</comment>
<accession>A0A2S7IGQ0</accession>
<sequence length="317" mass="36128">MGLFCLTLSLWAFQRSESFPETTISNGLITAKLYVPDAQRGYYRAERFDWSGVITDLQYQGHSFFGPWFDTHDPKVNDAITGPVEEFVAIGYAAAKPGETFLKIGVGALRKKDTTAYRFYHSYENINPGHWTTRVSKDQVTFVHELSDAAGYSYHYEKTVRLLPNKPVLVLEHRLKNTGTKTIETNVYNHNFFVLDRQPTGPDCRVTFPFDLQTQGETQGLGTLAAVEGNTWRFLKELEPGESTQVFLTGFGTTAKDYHLRVENKSVGVNVTGDQPLTRIVCWAKRTTFCPELYIPVKAEPGKEFRWNIQYTFFTKE</sequence>
<name>A0A2S7IGQ0_9BACT</name>
<proteinExistence type="predicted"/>
<comment type="caution">
    <text evidence="4">The sequence shown here is derived from an EMBL/GenBank/DDBJ whole genome shotgun (WGS) entry which is preliminary data.</text>
</comment>
<dbReference type="AlphaFoldDB" id="A0A2S7IGQ0"/>
<evidence type="ECO:0000313" key="4">
    <source>
        <dbReference type="EMBL" id="PQA54585.1"/>
    </source>
</evidence>
<evidence type="ECO:0000256" key="2">
    <source>
        <dbReference type="ARBA" id="ARBA00011245"/>
    </source>
</evidence>
<dbReference type="InterPro" id="IPR011013">
    <property type="entry name" value="Gal_mutarotase_sf_dom"/>
</dbReference>
<dbReference type="GO" id="GO:0005975">
    <property type="term" value="P:carbohydrate metabolic process"/>
    <property type="evidence" value="ECO:0007669"/>
    <property type="project" value="InterPro"/>
</dbReference>